<dbReference type="RefSeq" id="XP_040792686.1">
    <property type="nucleotide sequence ID" value="XM_040927577.1"/>
</dbReference>
<proteinExistence type="predicted"/>
<dbReference type="Pfam" id="PF24809">
    <property type="entry name" value="DUF7708"/>
    <property type="match status" value="1"/>
</dbReference>
<keyword evidence="1" id="KW-0677">Repeat</keyword>
<dbReference type="InterPro" id="IPR056125">
    <property type="entry name" value="DUF7708"/>
</dbReference>
<evidence type="ECO:0000313" key="4">
    <source>
        <dbReference type="EMBL" id="KAF1850123.1"/>
    </source>
</evidence>
<accession>A0A9P4GP89</accession>
<reference evidence="4" key="1">
    <citation type="submission" date="2020-01" db="EMBL/GenBank/DDBJ databases">
        <authorList>
            <consortium name="DOE Joint Genome Institute"/>
            <person name="Haridas S."/>
            <person name="Albert R."/>
            <person name="Binder M."/>
            <person name="Bloem J."/>
            <person name="Labutti K."/>
            <person name="Salamov A."/>
            <person name="Andreopoulos B."/>
            <person name="Baker S.E."/>
            <person name="Barry K."/>
            <person name="Bills G."/>
            <person name="Bluhm B.H."/>
            <person name="Cannon C."/>
            <person name="Castanera R."/>
            <person name="Culley D.E."/>
            <person name="Daum C."/>
            <person name="Ezra D."/>
            <person name="Gonzalez J.B."/>
            <person name="Henrissat B."/>
            <person name="Kuo A."/>
            <person name="Liang C."/>
            <person name="Lipzen A."/>
            <person name="Lutzoni F."/>
            <person name="Magnuson J."/>
            <person name="Mondo S."/>
            <person name="Nolan M."/>
            <person name="Ohm R."/>
            <person name="Pangilinan J."/>
            <person name="Park H.-J."/>
            <person name="Ramirez L."/>
            <person name="Alfaro M."/>
            <person name="Sun H."/>
            <person name="Tritt A."/>
            <person name="Yoshinaga Y."/>
            <person name="Zwiers L.-H."/>
            <person name="Turgeon B.G."/>
            <person name="Goodwin S.B."/>
            <person name="Spatafora J.W."/>
            <person name="Crous P.W."/>
            <person name="Grigoriev I.V."/>
        </authorList>
    </citation>
    <scope>NUCLEOTIDE SEQUENCE</scope>
    <source>
        <strain evidence="4">CBS 394.84</strain>
    </source>
</reference>
<organism evidence="4 5">
    <name type="scientific">Cucurbitaria berberidis CBS 394.84</name>
    <dbReference type="NCBI Taxonomy" id="1168544"/>
    <lineage>
        <taxon>Eukaryota</taxon>
        <taxon>Fungi</taxon>
        <taxon>Dikarya</taxon>
        <taxon>Ascomycota</taxon>
        <taxon>Pezizomycotina</taxon>
        <taxon>Dothideomycetes</taxon>
        <taxon>Pleosporomycetidae</taxon>
        <taxon>Pleosporales</taxon>
        <taxon>Pleosporineae</taxon>
        <taxon>Cucurbitariaceae</taxon>
        <taxon>Cucurbitaria</taxon>
    </lineage>
</organism>
<feature type="domain" description="Nephrocystin 3-like N-terminal" evidence="3">
    <location>
        <begin position="262"/>
        <end position="427"/>
    </location>
</feature>
<dbReference type="AlphaFoldDB" id="A0A9P4GP89"/>
<dbReference type="PANTHER" id="PTHR10039:SF14">
    <property type="entry name" value="NACHT DOMAIN-CONTAINING PROTEIN"/>
    <property type="match status" value="1"/>
</dbReference>
<dbReference type="Gene3D" id="3.40.50.300">
    <property type="entry name" value="P-loop containing nucleotide triphosphate hydrolases"/>
    <property type="match status" value="1"/>
</dbReference>
<evidence type="ECO:0008006" key="6">
    <source>
        <dbReference type="Google" id="ProtNLM"/>
    </source>
</evidence>
<name>A0A9P4GP89_9PLEO</name>
<dbReference type="Pfam" id="PF24883">
    <property type="entry name" value="NPHP3_N"/>
    <property type="match status" value="1"/>
</dbReference>
<dbReference type="SUPFAM" id="SSF52540">
    <property type="entry name" value="P-loop containing nucleoside triphosphate hydrolases"/>
    <property type="match status" value="1"/>
</dbReference>
<dbReference type="EMBL" id="ML976614">
    <property type="protein sequence ID" value="KAF1850123.1"/>
    <property type="molecule type" value="Genomic_DNA"/>
</dbReference>
<comment type="caution">
    <text evidence="4">The sequence shown here is derived from an EMBL/GenBank/DDBJ whole genome shotgun (WGS) entry which is preliminary data.</text>
</comment>
<evidence type="ECO:0000313" key="5">
    <source>
        <dbReference type="Proteomes" id="UP000800039"/>
    </source>
</evidence>
<gene>
    <name evidence="4" type="ORF">K460DRAFT_269511</name>
</gene>
<dbReference type="InterPro" id="IPR027417">
    <property type="entry name" value="P-loop_NTPase"/>
</dbReference>
<evidence type="ECO:0000256" key="1">
    <source>
        <dbReference type="ARBA" id="ARBA00022737"/>
    </source>
</evidence>
<evidence type="ECO:0000259" key="2">
    <source>
        <dbReference type="Pfam" id="PF24809"/>
    </source>
</evidence>
<dbReference type="PANTHER" id="PTHR10039">
    <property type="entry name" value="AMELOGENIN"/>
    <property type="match status" value="1"/>
</dbReference>
<protein>
    <recommendedName>
        <fullName evidence="6">NACHT domain-containing protein</fullName>
    </recommendedName>
</protein>
<keyword evidence="5" id="KW-1185">Reference proteome</keyword>
<evidence type="ECO:0000259" key="3">
    <source>
        <dbReference type="Pfam" id="PF24883"/>
    </source>
</evidence>
<dbReference type="GeneID" id="63844830"/>
<feature type="domain" description="DUF7708" evidence="2">
    <location>
        <begin position="66"/>
        <end position="212"/>
    </location>
</feature>
<dbReference type="Proteomes" id="UP000800039">
    <property type="component" value="Unassembled WGS sequence"/>
</dbReference>
<sequence length="493" mass="55729">MSTIRTTLPIPTQPWQAAKSRFLNGLSPEDTRRFKDATLENLFYDASAAQKKHALNCKSWLLQERLSSLVDAVDEYGKALDVFSNIYGLILCPIWGGLRVILHIAGQAGKFQEELVGMLAQIGDVLPRFLIYQKLFGKHERLLHALSNAYLDILKFCVFTKDFFLHAKRSMSKSALRSAWKPFRKEFEEYMAAFRKHRKTVEKEITLAHMIESARRGEMERANRALQVKNTKIAKRHRILSTLPAINYVNKHSQRVELRHSGTTAWLQATPQYGSWFSSLASACFYCYGIPGSGKSILSASLVDSLLRAGAMSKSSLVCYYYCDYTDMASLEPMAMVASLLQQVVQILPLDRFDEKFLSLFDHGPCLPAASECMQCFVEVLKEFKTAYIVIDGIDELAPEVQVFALNLIAHLLRPAPVVTKIFVTSRIGEYTIHRSLKNHTSLQITKELIDKDISLFISEKIEDIIAHKNPLLNKRGLKQDIIDALVDGANGM</sequence>
<dbReference type="OrthoDB" id="7464126at2759"/>
<dbReference type="InterPro" id="IPR056884">
    <property type="entry name" value="NPHP3-like_N"/>
</dbReference>